<dbReference type="InterPro" id="IPR019060">
    <property type="entry name" value="DUF2382"/>
</dbReference>
<dbReference type="Proteomes" id="UP000790096">
    <property type="component" value="Unassembled WGS sequence"/>
</dbReference>
<reference evidence="2 3" key="1">
    <citation type="submission" date="2020-04" db="EMBL/GenBank/DDBJ databases">
        <title>Genome sequencing of Rosenbergiella species.</title>
        <authorList>
            <person name="Alvarez-Perez S."/>
            <person name="Lievens B."/>
        </authorList>
    </citation>
    <scope>NUCLEOTIDE SEQUENCE [LARGE SCALE GENOMIC DNA]</scope>
    <source>
        <strain evidence="2 3">S61</strain>
    </source>
</reference>
<feature type="domain" description="DUF2382" evidence="1">
    <location>
        <begin position="23"/>
        <end position="130"/>
    </location>
</feature>
<evidence type="ECO:0000259" key="1">
    <source>
        <dbReference type="Pfam" id="PF09557"/>
    </source>
</evidence>
<name>A0ABS5T1W6_9GAMM</name>
<keyword evidence="3" id="KW-1185">Reference proteome</keyword>
<sequence>MMNSDKHPDIKSTPNEQPEEFIIPLAEERIEIEKKQYVKSQFQVERKTEVKKAPINEQLISRQAEIKHVPIGQYISDIPQVREENGVKIIPIFEEHIEIVKKIYLKEEIRIESHESVSEFKSEETLKYQTVSQKRISTDK</sequence>
<dbReference type="Pfam" id="PF09557">
    <property type="entry name" value="DUF2382"/>
    <property type="match status" value="1"/>
</dbReference>
<evidence type="ECO:0000313" key="3">
    <source>
        <dbReference type="Proteomes" id="UP000790096"/>
    </source>
</evidence>
<evidence type="ECO:0000313" key="2">
    <source>
        <dbReference type="EMBL" id="MBT0724993.1"/>
    </source>
</evidence>
<protein>
    <submittedName>
        <fullName evidence="2">DUF2382 domain-containing protein</fullName>
    </submittedName>
</protein>
<dbReference type="EMBL" id="JABBFR010000015">
    <property type="protein sequence ID" value="MBT0724993.1"/>
    <property type="molecule type" value="Genomic_DNA"/>
</dbReference>
<accession>A0ABS5T1W6</accession>
<comment type="caution">
    <text evidence="2">The sequence shown here is derived from an EMBL/GenBank/DDBJ whole genome shotgun (WGS) entry which is preliminary data.</text>
</comment>
<organism evidence="2 3">
    <name type="scientific">Rosenbergiella gaditana</name>
    <dbReference type="NCBI Taxonomy" id="2726987"/>
    <lineage>
        <taxon>Bacteria</taxon>
        <taxon>Pseudomonadati</taxon>
        <taxon>Pseudomonadota</taxon>
        <taxon>Gammaproteobacteria</taxon>
        <taxon>Enterobacterales</taxon>
        <taxon>Erwiniaceae</taxon>
        <taxon>Rosenbergiella</taxon>
    </lineage>
</organism>
<gene>
    <name evidence="2" type="ORF">HH682_11300</name>
</gene>
<proteinExistence type="predicted"/>